<evidence type="ECO:0000313" key="1">
    <source>
        <dbReference type="EMBL" id="CAE0264045.1"/>
    </source>
</evidence>
<name>A0A7S3GEQ1_9EUKA</name>
<sequence>MVKDVDDSKSYKKVKKGKLTFKGGEEIAKKKKKSKSKVNLKDINLMPIPGSGRISSTGSSVMGMESHFSKEVKEGDWLLIRNQARQEVEEMKKVKRVMSDISLILEDGFGVDLVTPATYKIINVPRDDQGRVKDVGGVCLDDLVKERQKNILTYRERVGGAFGGYRIKAVAVEGETTKEDLLDMRSKKKSDRYCMI</sequence>
<dbReference type="EMBL" id="HBIB01040475">
    <property type="protein sequence ID" value="CAE0264045.1"/>
    <property type="molecule type" value="Transcribed_RNA"/>
</dbReference>
<organism evidence="1">
    <name type="scientific">Palpitomonas bilix</name>
    <dbReference type="NCBI Taxonomy" id="652834"/>
    <lineage>
        <taxon>Eukaryota</taxon>
        <taxon>Eukaryota incertae sedis</taxon>
    </lineage>
</organism>
<proteinExistence type="predicted"/>
<dbReference type="AlphaFoldDB" id="A0A7S3GEQ1"/>
<protein>
    <submittedName>
        <fullName evidence="1">Uncharacterized protein</fullName>
    </submittedName>
</protein>
<accession>A0A7S3GEQ1</accession>
<reference evidence="1" key="1">
    <citation type="submission" date="2021-01" db="EMBL/GenBank/DDBJ databases">
        <authorList>
            <person name="Corre E."/>
            <person name="Pelletier E."/>
            <person name="Niang G."/>
            <person name="Scheremetjew M."/>
            <person name="Finn R."/>
            <person name="Kale V."/>
            <person name="Holt S."/>
            <person name="Cochrane G."/>
            <person name="Meng A."/>
            <person name="Brown T."/>
            <person name="Cohen L."/>
        </authorList>
    </citation>
    <scope>NUCLEOTIDE SEQUENCE</scope>
    <source>
        <strain evidence="1">NIES-2562</strain>
    </source>
</reference>
<gene>
    <name evidence="1" type="ORF">PBIL07802_LOCUS26348</name>
</gene>